<gene>
    <name evidence="1" type="ORF">CHRIB12_LOCUS4005</name>
</gene>
<dbReference type="OrthoDB" id="10541616at2759"/>
<dbReference type="EMBL" id="CAGKOT010000006">
    <property type="protein sequence ID" value="CAB5345215.1"/>
    <property type="molecule type" value="Genomic_DNA"/>
</dbReference>
<name>A0A916E1C2_9GLOM</name>
<evidence type="ECO:0000313" key="2">
    <source>
        <dbReference type="Proteomes" id="UP000684084"/>
    </source>
</evidence>
<comment type="caution">
    <text evidence="1">The sequence shown here is derived from an EMBL/GenBank/DDBJ whole genome shotgun (WGS) entry which is preliminary data.</text>
</comment>
<sequence length="89" mass="10529">MKTQRFVCELPRIGKRRTKVRLASETKIRSSVWINVFELKSTVSHFPDRIVSASLSRMIGSINRTWTLFFFFSYSETTFNIRSFQDVIM</sequence>
<organism evidence="1 2">
    <name type="scientific">Rhizophagus irregularis</name>
    <dbReference type="NCBI Taxonomy" id="588596"/>
    <lineage>
        <taxon>Eukaryota</taxon>
        <taxon>Fungi</taxon>
        <taxon>Fungi incertae sedis</taxon>
        <taxon>Mucoromycota</taxon>
        <taxon>Glomeromycotina</taxon>
        <taxon>Glomeromycetes</taxon>
        <taxon>Glomerales</taxon>
        <taxon>Glomeraceae</taxon>
        <taxon>Rhizophagus</taxon>
    </lineage>
</organism>
<accession>A0A916E1C2</accession>
<evidence type="ECO:0000313" key="1">
    <source>
        <dbReference type="EMBL" id="CAB5345215.1"/>
    </source>
</evidence>
<protein>
    <submittedName>
        <fullName evidence="1">Uncharacterized protein</fullName>
    </submittedName>
</protein>
<dbReference type="AlphaFoldDB" id="A0A916E1C2"/>
<proteinExistence type="predicted"/>
<dbReference type="Proteomes" id="UP000684084">
    <property type="component" value="Unassembled WGS sequence"/>
</dbReference>
<reference evidence="1" key="1">
    <citation type="submission" date="2020-05" db="EMBL/GenBank/DDBJ databases">
        <authorList>
            <person name="Rincon C."/>
            <person name="Sanders R I."/>
            <person name="Robbins C."/>
            <person name="Chaturvedi A."/>
        </authorList>
    </citation>
    <scope>NUCLEOTIDE SEQUENCE</scope>
    <source>
        <strain evidence="1">CHB12</strain>
    </source>
</reference>